<dbReference type="Pfam" id="PF00583">
    <property type="entry name" value="Acetyltransf_1"/>
    <property type="match status" value="1"/>
</dbReference>
<sequence>MISVVVREYCASDYTDVLEIDNEAFSPKNPAYDLYIYLTYGSDMLVADIGGKIVGYVALMEVGLEAKIMSIAVKKAFRNMGIGGKLLDEAIKKCKERGKIRLFLEVRVSNYVAQHLYKKKGFEIVDIIPNYYNDGEDAYVMALNLAGQ</sequence>
<dbReference type="KEGG" id="ave:Arcve_1957"/>
<dbReference type="CDD" id="cd04301">
    <property type="entry name" value="NAT_SF"/>
    <property type="match status" value="1"/>
</dbReference>
<organism evidence="4 5">
    <name type="scientific">Archaeoglobus veneficus (strain DSM 11195 / SNP6)</name>
    <dbReference type="NCBI Taxonomy" id="693661"/>
    <lineage>
        <taxon>Archaea</taxon>
        <taxon>Methanobacteriati</taxon>
        <taxon>Methanobacteriota</taxon>
        <taxon>Archaeoglobi</taxon>
        <taxon>Archaeoglobales</taxon>
        <taxon>Archaeoglobaceae</taxon>
        <taxon>Archaeoglobus</taxon>
    </lineage>
</organism>
<dbReference type="InterPro" id="IPR045047">
    <property type="entry name" value="Ard1-like"/>
</dbReference>
<dbReference type="Gene3D" id="3.40.630.30">
    <property type="match status" value="1"/>
</dbReference>
<dbReference type="InterPro" id="IPR006464">
    <property type="entry name" value="AcTrfase_RimI/Ard1"/>
</dbReference>
<dbReference type="RefSeq" id="WP_013684604.1">
    <property type="nucleotide sequence ID" value="NC_015320.1"/>
</dbReference>
<dbReference type="eggNOG" id="arCOG00833">
    <property type="taxonomic scope" value="Archaea"/>
</dbReference>
<keyword evidence="1 4" id="KW-0808">Transferase</keyword>
<dbReference type="HOGENOM" id="CLU_013985_23_0_2"/>
<dbReference type="GO" id="GO:0004596">
    <property type="term" value="F:protein-N-terminal amino-acid acetyltransferase activity"/>
    <property type="evidence" value="ECO:0007669"/>
    <property type="project" value="InterPro"/>
</dbReference>
<dbReference type="NCBIfam" id="TIGR01575">
    <property type="entry name" value="rimI"/>
    <property type="match status" value="1"/>
</dbReference>
<evidence type="ECO:0000256" key="2">
    <source>
        <dbReference type="ARBA" id="ARBA00023315"/>
    </source>
</evidence>
<protein>
    <submittedName>
        <fullName evidence="4">Ribosomal-protein-alanine acetyltransferase</fullName>
    </submittedName>
</protein>
<dbReference type="PANTHER" id="PTHR23091:SF4">
    <property type="entry name" value="N-TERMINAL AMINO-ACID N(ALPHA)-ACETYLTRANSFERASE NATA"/>
    <property type="match status" value="1"/>
</dbReference>
<evidence type="ECO:0000259" key="3">
    <source>
        <dbReference type="PROSITE" id="PS51186"/>
    </source>
</evidence>
<dbReference type="InterPro" id="IPR016181">
    <property type="entry name" value="Acyl_CoA_acyltransferase"/>
</dbReference>
<proteinExistence type="predicted"/>
<keyword evidence="5" id="KW-1185">Reference proteome</keyword>
<accession>F2KRT6</accession>
<dbReference type="Proteomes" id="UP000008136">
    <property type="component" value="Chromosome"/>
</dbReference>
<evidence type="ECO:0000256" key="1">
    <source>
        <dbReference type="ARBA" id="ARBA00022679"/>
    </source>
</evidence>
<dbReference type="AlphaFoldDB" id="F2KRT6"/>
<dbReference type="GeneID" id="10395089"/>
<dbReference type="PANTHER" id="PTHR23091">
    <property type="entry name" value="N-TERMINAL ACETYLTRANSFERASE"/>
    <property type="match status" value="1"/>
</dbReference>
<dbReference type="STRING" id="693661.Arcve_1957"/>
<dbReference type="EMBL" id="CP002588">
    <property type="protein sequence ID" value="AEA47950.1"/>
    <property type="molecule type" value="Genomic_DNA"/>
</dbReference>
<dbReference type="InterPro" id="IPR000182">
    <property type="entry name" value="GNAT_dom"/>
</dbReference>
<feature type="domain" description="N-acetyltransferase" evidence="3">
    <location>
        <begin position="4"/>
        <end position="146"/>
    </location>
</feature>
<keyword evidence="2" id="KW-0012">Acyltransferase</keyword>
<evidence type="ECO:0000313" key="4">
    <source>
        <dbReference type="EMBL" id="AEA47950.1"/>
    </source>
</evidence>
<name>F2KRT6_ARCVS</name>
<dbReference type="GO" id="GO:0031415">
    <property type="term" value="C:NatA complex"/>
    <property type="evidence" value="ECO:0007669"/>
    <property type="project" value="InterPro"/>
</dbReference>
<dbReference type="SUPFAM" id="SSF55729">
    <property type="entry name" value="Acyl-CoA N-acyltransferases (Nat)"/>
    <property type="match status" value="1"/>
</dbReference>
<dbReference type="PROSITE" id="PS51186">
    <property type="entry name" value="GNAT"/>
    <property type="match status" value="1"/>
</dbReference>
<gene>
    <name evidence="4" type="ordered locus">Arcve_1957</name>
</gene>
<reference evidence="4 5" key="1">
    <citation type="submission" date="2011-03" db="EMBL/GenBank/DDBJ databases">
        <title>The complete genome of Archaeoglobus veneficus SNP6.</title>
        <authorList>
            <consortium name="US DOE Joint Genome Institute (JGI-PGF)"/>
            <person name="Lucas S."/>
            <person name="Copeland A."/>
            <person name="Lapidus A."/>
            <person name="Bruce D."/>
            <person name="Goodwin L."/>
            <person name="Pitluck S."/>
            <person name="Kyrpides N."/>
            <person name="Mavromatis K."/>
            <person name="Pagani I."/>
            <person name="Ivanova N."/>
            <person name="Mikhailova N."/>
            <person name="Lu M."/>
            <person name="Detter J.C."/>
            <person name="Tapia R."/>
            <person name="Han C."/>
            <person name="Land M."/>
            <person name="Hauser L."/>
            <person name="Markowitz V."/>
            <person name="Cheng J.-F."/>
            <person name="Hugenholtz P."/>
            <person name="Woyke T."/>
            <person name="Wu D."/>
            <person name="Spring S."/>
            <person name="Brambilla E."/>
            <person name="Klenk H.-P."/>
            <person name="Eisen J.A."/>
        </authorList>
    </citation>
    <scope>NUCLEOTIDE SEQUENCE [LARGE SCALE GENOMIC DNA]</scope>
    <source>
        <strain>SNP6</strain>
    </source>
</reference>
<evidence type="ECO:0000313" key="5">
    <source>
        <dbReference type="Proteomes" id="UP000008136"/>
    </source>
</evidence>